<dbReference type="OrthoDB" id="674823at2"/>
<dbReference type="AlphaFoldDB" id="A0A0E9MVR4"/>
<protein>
    <recommendedName>
        <fullName evidence="3">Lipoprotein</fullName>
    </recommendedName>
</protein>
<accession>A0A0E9MVR4</accession>
<dbReference type="EMBL" id="BBWV01000001">
    <property type="protein sequence ID" value="GAO41501.1"/>
    <property type="molecule type" value="Genomic_DNA"/>
</dbReference>
<dbReference type="Proteomes" id="UP000033121">
    <property type="component" value="Unassembled WGS sequence"/>
</dbReference>
<dbReference type="RefSeq" id="WP_046367356.1">
    <property type="nucleotide sequence ID" value="NZ_BBWV01000001.1"/>
</dbReference>
<dbReference type="STRING" id="1220578.FPE01S_01_05150"/>
<keyword evidence="2" id="KW-1185">Reference proteome</keyword>
<reference evidence="1 2" key="1">
    <citation type="submission" date="2015-04" db="EMBL/GenBank/DDBJ databases">
        <title>Whole genome shotgun sequence of Flavihumibacter petaseus NBRC 106054.</title>
        <authorList>
            <person name="Miyazawa S."/>
            <person name="Hosoyama A."/>
            <person name="Hashimoto M."/>
            <person name="Noguchi M."/>
            <person name="Tsuchikane K."/>
            <person name="Ohji S."/>
            <person name="Yamazoe A."/>
            <person name="Ichikawa N."/>
            <person name="Kimura A."/>
            <person name="Fujita N."/>
        </authorList>
    </citation>
    <scope>NUCLEOTIDE SEQUENCE [LARGE SCALE GENOMIC DNA]</scope>
    <source>
        <strain evidence="1 2">NBRC 106054</strain>
    </source>
</reference>
<name>A0A0E9MVR4_9BACT</name>
<organism evidence="1 2">
    <name type="scientific">Flavihumibacter petaseus NBRC 106054</name>
    <dbReference type="NCBI Taxonomy" id="1220578"/>
    <lineage>
        <taxon>Bacteria</taxon>
        <taxon>Pseudomonadati</taxon>
        <taxon>Bacteroidota</taxon>
        <taxon>Chitinophagia</taxon>
        <taxon>Chitinophagales</taxon>
        <taxon>Chitinophagaceae</taxon>
        <taxon>Flavihumibacter</taxon>
    </lineage>
</organism>
<sequence>MLPRNPILASLLITVIATSSCGVLSKSDRVEYDYNEGAKKRRLVLAIPPGSVSENHSRDNDGNVVRTFQYKDGASFFIACRDGAHEPSIVLTKSESDMLSLEKATGQIGSGKYDNGTHWSRQTRDGFIVGYDSVANGNLEIFDAAIHSVQVKK</sequence>
<dbReference type="PROSITE" id="PS51257">
    <property type="entry name" value="PROKAR_LIPOPROTEIN"/>
    <property type="match status" value="1"/>
</dbReference>
<evidence type="ECO:0000313" key="2">
    <source>
        <dbReference type="Proteomes" id="UP000033121"/>
    </source>
</evidence>
<comment type="caution">
    <text evidence="1">The sequence shown here is derived from an EMBL/GenBank/DDBJ whole genome shotgun (WGS) entry which is preliminary data.</text>
</comment>
<gene>
    <name evidence="1" type="ORF">FPE01S_01_05150</name>
</gene>
<evidence type="ECO:0008006" key="3">
    <source>
        <dbReference type="Google" id="ProtNLM"/>
    </source>
</evidence>
<proteinExistence type="predicted"/>
<evidence type="ECO:0000313" key="1">
    <source>
        <dbReference type="EMBL" id="GAO41501.1"/>
    </source>
</evidence>